<comment type="caution">
    <text evidence="4">The sequence shown here is derived from an EMBL/GenBank/DDBJ whole genome shotgun (WGS) entry which is preliminary data.</text>
</comment>
<dbReference type="GO" id="GO:0003677">
    <property type="term" value="F:DNA binding"/>
    <property type="evidence" value="ECO:0007669"/>
    <property type="project" value="InterPro"/>
</dbReference>
<reference evidence="4 5" key="1">
    <citation type="submission" date="2020-07" db="EMBL/GenBank/DDBJ databases">
        <title>Genomic Encyclopedia of Type Strains, Phase IV (KMG-IV): sequencing the most valuable type-strain genomes for metagenomic binning, comparative biology and taxonomic classification.</title>
        <authorList>
            <person name="Goeker M."/>
        </authorList>
    </citation>
    <scope>NUCLEOTIDE SEQUENCE [LARGE SCALE GENOMIC DNA]</scope>
    <source>
        <strain evidence="4 5">DSM 25220</strain>
    </source>
</reference>
<accession>A0A7V9YY65</accession>
<feature type="coiled-coil region" evidence="1">
    <location>
        <begin position="243"/>
        <end position="270"/>
    </location>
</feature>
<evidence type="ECO:0000313" key="4">
    <source>
        <dbReference type="EMBL" id="MBA2870495.1"/>
    </source>
</evidence>
<evidence type="ECO:0000256" key="1">
    <source>
        <dbReference type="SAM" id="Coils"/>
    </source>
</evidence>
<dbReference type="InterPro" id="IPR002525">
    <property type="entry name" value="Transp_IS110-like_N"/>
</dbReference>
<gene>
    <name evidence="4" type="ORF">HNQ85_000753</name>
</gene>
<dbReference type="InterPro" id="IPR003346">
    <property type="entry name" value="Transposase_20"/>
</dbReference>
<proteinExistence type="predicted"/>
<dbReference type="Pfam" id="PF01548">
    <property type="entry name" value="DEDD_Tnp_IS110"/>
    <property type="match status" value="1"/>
</dbReference>
<dbReference type="PANTHER" id="PTHR33055:SF3">
    <property type="entry name" value="PUTATIVE TRANSPOSASE FOR IS117-RELATED"/>
    <property type="match status" value="1"/>
</dbReference>
<feature type="domain" description="Transposase IS116/IS110/IS902 C-terminal" evidence="3">
    <location>
        <begin position="275"/>
        <end position="362"/>
    </location>
</feature>
<name>A0A7V9YY65_9BACL</name>
<evidence type="ECO:0000313" key="5">
    <source>
        <dbReference type="Proteomes" id="UP000580891"/>
    </source>
</evidence>
<feature type="domain" description="Transposase IS110-like N-terminal" evidence="2">
    <location>
        <begin position="9"/>
        <end position="166"/>
    </location>
</feature>
<sequence>MRRDKHIYVGIDLHKFQHTSVILDCWFEKLGEVTFENKPSAFPSLLEYVNGFLTEDITPVFGLEDVGGYGRDLALYLKEKGHIVKFVNSSLSNAERNSYAMTQKHDSWDAQCVANVLIRQFPYLPDAIPSDMYWMIAQLVGRRNALVKSQTALKNQLHLQLSHHYPSYKKFFSKVDGQTALAFWERYPSPAHLKGETVESLRTFLLTASHKSCSTRKAKEILSLIQADGEIKREYQTTRDFIIQSMVRDIRFKKQEIKKVDKELKALIKSLGMQLETMPGIDTVTASAFIAEIGDIHRFSHSDKLARYAGIAPVRMGSGGKETIQKSKQGNRKLYTIFYNLVVQQIHICKGSKTPRNPVFYEYYQKKLAEGKTKQQALICIMRRLVNIIYGMMKNKTAYIVPDIPNSKVS</sequence>
<dbReference type="GO" id="GO:0004803">
    <property type="term" value="F:transposase activity"/>
    <property type="evidence" value="ECO:0007669"/>
    <property type="project" value="InterPro"/>
</dbReference>
<keyword evidence="1" id="KW-0175">Coiled coil</keyword>
<organism evidence="4 5">
    <name type="scientific">[Anoxybacillus] calidus</name>
    <dbReference type="NCBI Taxonomy" id="575178"/>
    <lineage>
        <taxon>Bacteria</taxon>
        <taxon>Bacillati</taxon>
        <taxon>Bacillota</taxon>
        <taxon>Bacilli</taxon>
        <taxon>Bacillales</taxon>
        <taxon>Anoxybacillaceae</taxon>
        <taxon>Paranoxybacillus</taxon>
    </lineage>
</organism>
<dbReference type="PANTHER" id="PTHR33055">
    <property type="entry name" value="TRANSPOSASE FOR INSERTION SEQUENCE ELEMENT IS1111A"/>
    <property type="match status" value="1"/>
</dbReference>
<dbReference type="AlphaFoldDB" id="A0A7V9YY65"/>
<dbReference type="InterPro" id="IPR047650">
    <property type="entry name" value="Transpos_IS110"/>
</dbReference>
<dbReference type="EMBL" id="JACDUU010000001">
    <property type="protein sequence ID" value="MBA2870495.1"/>
    <property type="molecule type" value="Genomic_DNA"/>
</dbReference>
<evidence type="ECO:0000259" key="3">
    <source>
        <dbReference type="Pfam" id="PF02371"/>
    </source>
</evidence>
<dbReference type="GO" id="GO:0006313">
    <property type="term" value="P:DNA transposition"/>
    <property type="evidence" value="ECO:0007669"/>
    <property type="project" value="InterPro"/>
</dbReference>
<dbReference type="Proteomes" id="UP000580891">
    <property type="component" value="Unassembled WGS sequence"/>
</dbReference>
<protein>
    <submittedName>
        <fullName evidence="4">Transposase</fullName>
    </submittedName>
</protein>
<dbReference type="NCBIfam" id="NF033542">
    <property type="entry name" value="transpos_IS110"/>
    <property type="match status" value="1"/>
</dbReference>
<dbReference type="Pfam" id="PF02371">
    <property type="entry name" value="Transposase_20"/>
    <property type="match status" value="1"/>
</dbReference>
<keyword evidence="5" id="KW-1185">Reference proteome</keyword>
<evidence type="ECO:0000259" key="2">
    <source>
        <dbReference type="Pfam" id="PF01548"/>
    </source>
</evidence>